<dbReference type="SUPFAM" id="SSF55785">
    <property type="entry name" value="PYP-like sensor domain (PAS domain)"/>
    <property type="match status" value="2"/>
</dbReference>
<reference evidence="12 13" key="1">
    <citation type="journal article" date="2018" name="Environ. Microbiol.">
        <title>Novel energy conservation strategies and behaviour of Pelotomaculum schinkii driving syntrophic propionate catabolism.</title>
        <authorList>
            <person name="Hidalgo-Ahumada C.A.P."/>
            <person name="Nobu M.K."/>
            <person name="Narihiro T."/>
            <person name="Tamaki H."/>
            <person name="Liu W.T."/>
            <person name="Kamagata Y."/>
            <person name="Stams A.J.M."/>
            <person name="Imachi H."/>
            <person name="Sousa D.Z."/>
        </authorList>
    </citation>
    <scope>NUCLEOTIDE SEQUENCE [LARGE SCALE GENOMIC DNA]</scope>
    <source>
        <strain evidence="12 13">MGP</strain>
    </source>
</reference>
<feature type="domain" description="Histidine kinase" evidence="9">
    <location>
        <begin position="477"/>
        <end position="695"/>
    </location>
</feature>
<keyword evidence="13" id="KW-1185">Reference proteome</keyword>
<dbReference type="SMART" id="SM00091">
    <property type="entry name" value="PAS"/>
    <property type="match status" value="2"/>
</dbReference>
<dbReference type="Pfam" id="PF13185">
    <property type="entry name" value="GAF_2"/>
    <property type="match status" value="1"/>
</dbReference>
<dbReference type="InterPro" id="IPR003018">
    <property type="entry name" value="GAF"/>
</dbReference>
<dbReference type="EC" id="2.7.13.3" evidence="2"/>
<keyword evidence="5" id="KW-0547">Nucleotide-binding</keyword>
<evidence type="ECO:0000256" key="7">
    <source>
        <dbReference type="ARBA" id="ARBA00022840"/>
    </source>
</evidence>
<keyword evidence="6" id="KW-0418">Kinase</keyword>
<dbReference type="PROSITE" id="PS50112">
    <property type="entry name" value="PAS"/>
    <property type="match status" value="2"/>
</dbReference>
<dbReference type="InterPro" id="IPR029016">
    <property type="entry name" value="GAF-like_dom_sf"/>
</dbReference>
<dbReference type="PRINTS" id="PR00344">
    <property type="entry name" value="BCTRLSENSOR"/>
</dbReference>
<evidence type="ECO:0000256" key="4">
    <source>
        <dbReference type="ARBA" id="ARBA00022679"/>
    </source>
</evidence>
<evidence type="ECO:0000259" key="11">
    <source>
        <dbReference type="PROSITE" id="PS50113"/>
    </source>
</evidence>
<dbReference type="GO" id="GO:0000155">
    <property type="term" value="F:phosphorelay sensor kinase activity"/>
    <property type="evidence" value="ECO:0007669"/>
    <property type="project" value="InterPro"/>
</dbReference>
<dbReference type="PANTHER" id="PTHR43065">
    <property type="entry name" value="SENSOR HISTIDINE KINASE"/>
    <property type="match status" value="1"/>
</dbReference>
<dbReference type="InterPro" id="IPR036890">
    <property type="entry name" value="HATPase_C_sf"/>
</dbReference>
<dbReference type="SMART" id="SM00065">
    <property type="entry name" value="GAF"/>
    <property type="match status" value="1"/>
</dbReference>
<evidence type="ECO:0000313" key="12">
    <source>
        <dbReference type="EMBL" id="TEB09674.1"/>
    </source>
</evidence>
<dbReference type="InterPro" id="IPR013656">
    <property type="entry name" value="PAS_4"/>
</dbReference>
<evidence type="ECO:0000256" key="8">
    <source>
        <dbReference type="ARBA" id="ARBA00023012"/>
    </source>
</evidence>
<dbReference type="Pfam" id="PF02518">
    <property type="entry name" value="HATPase_c"/>
    <property type="match status" value="1"/>
</dbReference>
<dbReference type="SUPFAM" id="SSF47384">
    <property type="entry name" value="Homodimeric domain of signal transducing histidine kinase"/>
    <property type="match status" value="1"/>
</dbReference>
<evidence type="ECO:0000259" key="9">
    <source>
        <dbReference type="PROSITE" id="PS50109"/>
    </source>
</evidence>
<feature type="domain" description="PAC" evidence="11">
    <location>
        <begin position="405"/>
        <end position="457"/>
    </location>
</feature>
<dbReference type="EMBL" id="QFFZ01000040">
    <property type="protein sequence ID" value="TEB09674.1"/>
    <property type="molecule type" value="Genomic_DNA"/>
</dbReference>
<evidence type="ECO:0000256" key="3">
    <source>
        <dbReference type="ARBA" id="ARBA00022553"/>
    </source>
</evidence>
<dbReference type="SMART" id="SM00086">
    <property type="entry name" value="PAC"/>
    <property type="match status" value="2"/>
</dbReference>
<evidence type="ECO:0000259" key="10">
    <source>
        <dbReference type="PROSITE" id="PS50112"/>
    </source>
</evidence>
<feature type="domain" description="PAS" evidence="10">
    <location>
        <begin position="334"/>
        <end position="404"/>
    </location>
</feature>
<dbReference type="Proteomes" id="UP000297597">
    <property type="component" value="Unassembled WGS sequence"/>
</dbReference>
<accession>A0A4Y7RL14</accession>
<dbReference type="Pfam" id="PF08447">
    <property type="entry name" value="PAS_3"/>
    <property type="match status" value="1"/>
</dbReference>
<dbReference type="InterPro" id="IPR035965">
    <property type="entry name" value="PAS-like_dom_sf"/>
</dbReference>
<keyword evidence="4 12" id="KW-0808">Transferase</keyword>
<dbReference type="GO" id="GO:0005524">
    <property type="term" value="F:ATP binding"/>
    <property type="evidence" value="ECO:0007669"/>
    <property type="project" value="UniProtKB-KW"/>
</dbReference>
<name>A0A4Y7RL14_9FIRM</name>
<dbReference type="InterPro" id="IPR000700">
    <property type="entry name" value="PAS-assoc_C"/>
</dbReference>
<dbReference type="NCBIfam" id="TIGR00229">
    <property type="entry name" value="sensory_box"/>
    <property type="match status" value="2"/>
</dbReference>
<dbReference type="SMART" id="SM00387">
    <property type="entry name" value="HATPase_c"/>
    <property type="match status" value="1"/>
</dbReference>
<dbReference type="Pfam" id="PF00512">
    <property type="entry name" value="HisKA"/>
    <property type="match status" value="1"/>
</dbReference>
<dbReference type="AlphaFoldDB" id="A0A4Y7RL14"/>
<dbReference type="InterPro" id="IPR001610">
    <property type="entry name" value="PAC"/>
</dbReference>
<sequence>MRFCSMCGCPVSLLSEAGTGKYEQLLKDQQFFHAVFNSLYLGVIIMDDSGRIKETNRSFKRMTGYDEEPLPPEINYLNVIHSADARLNKKYLEEILQGRVNQFSIETRVVRKSGGFFWCNIYASSTGLENPKSIIALITDLTRQKEAESEVRHLDAILSSLHETSLDIMNRLDYMDLLEAIVKRAVKLARAKDGYIYLLNEEKNAMEMKIGIGRYEKAKMFQVRIDEGFGGKVWRTGQPVVLENYSLWPESLSDNFFRNLRAAMGIPLKSNNQVTGVITISSDEDDRVFSKDEVLLLSRFASLASVAIDNAMLVTALKQEISERKRAEEALYESTELVRTILQSAKDLIYVKSSNLTYLFANPVLAKFVGKELDSIIGGSDRDLYDAEVANHAAEVDQRVLSGEVVSEEIEINMRGVLHNFEYIKVPLRDKDGKVVGLCGISRDITERKKAEVAMLEAKEAVARSEKLASLGVMAAGVAHEINQPLNSIKVAATGILYWYKHKKKRPLEDIMEEVADISSQADRIDRIIKHMRALSHSKESLDLGPCDLNKVVEQALEFVGSQLAAHGIDVSLSLQKDLPLVLGTLTGLEEAVINLLVNAMQAMDMVVNDHKKIIIMTEYDNNVVLEISDNGPGVKPEISKKIFDPFFTTKVSEENMGFGLSIANSIVTSCNGKIKILSDGLHGTTFRLEFPVLDMQIV</sequence>
<keyword evidence="7" id="KW-0067">ATP-binding</keyword>
<organism evidence="12 13">
    <name type="scientific">Pelotomaculum propionicicum</name>
    <dbReference type="NCBI Taxonomy" id="258475"/>
    <lineage>
        <taxon>Bacteria</taxon>
        <taxon>Bacillati</taxon>
        <taxon>Bacillota</taxon>
        <taxon>Clostridia</taxon>
        <taxon>Eubacteriales</taxon>
        <taxon>Desulfotomaculaceae</taxon>
        <taxon>Pelotomaculum</taxon>
    </lineage>
</organism>
<dbReference type="Gene3D" id="1.10.287.130">
    <property type="match status" value="1"/>
</dbReference>
<evidence type="ECO:0000313" key="13">
    <source>
        <dbReference type="Proteomes" id="UP000297597"/>
    </source>
</evidence>
<dbReference type="Pfam" id="PF08448">
    <property type="entry name" value="PAS_4"/>
    <property type="match status" value="1"/>
</dbReference>
<dbReference type="Gene3D" id="3.30.450.20">
    <property type="entry name" value="PAS domain"/>
    <property type="match status" value="2"/>
</dbReference>
<dbReference type="SUPFAM" id="SSF55781">
    <property type="entry name" value="GAF domain-like"/>
    <property type="match status" value="1"/>
</dbReference>
<evidence type="ECO:0000256" key="5">
    <source>
        <dbReference type="ARBA" id="ARBA00022741"/>
    </source>
</evidence>
<comment type="caution">
    <text evidence="12">The sequence shown here is derived from an EMBL/GenBank/DDBJ whole genome shotgun (WGS) entry which is preliminary data.</text>
</comment>
<evidence type="ECO:0000256" key="1">
    <source>
        <dbReference type="ARBA" id="ARBA00000085"/>
    </source>
</evidence>
<evidence type="ECO:0000256" key="2">
    <source>
        <dbReference type="ARBA" id="ARBA00012438"/>
    </source>
</evidence>
<dbReference type="InterPro" id="IPR000014">
    <property type="entry name" value="PAS"/>
</dbReference>
<gene>
    <name evidence="12" type="primary">fixL_2</name>
    <name evidence="12" type="ORF">Pmgp_02920</name>
</gene>
<dbReference type="Gene3D" id="3.30.565.10">
    <property type="entry name" value="Histidine kinase-like ATPase, C-terminal domain"/>
    <property type="match status" value="1"/>
</dbReference>
<protein>
    <recommendedName>
        <fullName evidence="2">histidine kinase</fullName>
        <ecNumber evidence="2">2.7.13.3</ecNumber>
    </recommendedName>
</protein>
<dbReference type="CDD" id="cd00130">
    <property type="entry name" value="PAS"/>
    <property type="match status" value="2"/>
</dbReference>
<dbReference type="CDD" id="cd00082">
    <property type="entry name" value="HisKA"/>
    <property type="match status" value="1"/>
</dbReference>
<proteinExistence type="predicted"/>
<dbReference type="InterPro" id="IPR003661">
    <property type="entry name" value="HisK_dim/P_dom"/>
</dbReference>
<dbReference type="PANTHER" id="PTHR43065:SF10">
    <property type="entry name" value="PEROXIDE STRESS-ACTIVATED HISTIDINE KINASE MAK3"/>
    <property type="match status" value="1"/>
</dbReference>
<evidence type="ECO:0000256" key="6">
    <source>
        <dbReference type="ARBA" id="ARBA00022777"/>
    </source>
</evidence>
<comment type="catalytic activity">
    <reaction evidence="1">
        <text>ATP + protein L-histidine = ADP + protein N-phospho-L-histidine.</text>
        <dbReference type="EC" id="2.7.13.3"/>
    </reaction>
</comment>
<dbReference type="Gene3D" id="3.30.450.40">
    <property type="match status" value="1"/>
</dbReference>
<dbReference type="PROSITE" id="PS50113">
    <property type="entry name" value="PAC"/>
    <property type="match status" value="2"/>
</dbReference>
<dbReference type="InterPro" id="IPR003594">
    <property type="entry name" value="HATPase_dom"/>
</dbReference>
<keyword evidence="3" id="KW-0597">Phosphoprotein</keyword>
<keyword evidence="8" id="KW-0902">Two-component regulatory system</keyword>
<dbReference type="InterPro" id="IPR004358">
    <property type="entry name" value="Sig_transdc_His_kin-like_C"/>
</dbReference>
<feature type="domain" description="PAC" evidence="11">
    <location>
        <begin position="103"/>
        <end position="153"/>
    </location>
</feature>
<dbReference type="InterPro" id="IPR005467">
    <property type="entry name" value="His_kinase_dom"/>
</dbReference>
<dbReference type="SUPFAM" id="SSF55874">
    <property type="entry name" value="ATPase domain of HSP90 chaperone/DNA topoisomerase II/histidine kinase"/>
    <property type="match status" value="1"/>
</dbReference>
<dbReference type="PROSITE" id="PS50109">
    <property type="entry name" value="HIS_KIN"/>
    <property type="match status" value="1"/>
</dbReference>
<dbReference type="SMART" id="SM00388">
    <property type="entry name" value="HisKA"/>
    <property type="match status" value="1"/>
</dbReference>
<dbReference type="InterPro" id="IPR013655">
    <property type="entry name" value="PAS_fold_3"/>
</dbReference>
<feature type="domain" description="PAS" evidence="10">
    <location>
        <begin position="28"/>
        <end position="99"/>
    </location>
</feature>
<dbReference type="InterPro" id="IPR036097">
    <property type="entry name" value="HisK_dim/P_sf"/>
</dbReference>